<proteinExistence type="predicted"/>
<feature type="transmembrane region" description="Helical" evidence="2">
    <location>
        <begin position="26"/>
        <end position="45"/>
    </location>
</feature>
<sequence>MPDQLPTLESPRGVDAGPRSAWPRRVGTAGLVLVVVAGALNLFGLRTSTSTRQEQGWTVAVHHASVARAGLDVPWSVRVTHAGGLPKQVVVRVTADYFDIFEEQGLTPSPTAETDDGTWLVWTFASPPGDTMDVTFDTYVQPSSHRGRSGEVSVLLDGSPVATTPFRTVLLP</sequence>
<dbReference type="AlphaFoldDB" id="A0A2M8W1S7"/>
<dbReference type="RefSeq" id="WP_100351212.1">
    <property type="nucleotide sequence ID" value="NZ_PGTZ01000013.1"/>
</dbReference>
<evidence type="ECO:0000256" key="1">
    <source>
        <dbReference type="SAM" id="MobiDB-lite"/>
    </source>
</evidence>
<evidence type="ECO:0000313" key="3">
    <source>
        <dbReference type="EMBL" id="PJI84870.1"/>
    </source>
</evidence>
<reference evidence="3 4" key="1">
    <citation type="submission" date="2017-11" db="EMBL/GenBank/DDBJ databases">
        <title>Genomic Encyclopedia of Archaeal and Bacterial Type Strains, Phase II (KMG-II): From Individual Species to Whole Genera.</title>
        <authorList>
            <person name="Goeker M."/>
        </authorList>
    </citation>
    <scope>NUCLEOTIDE SEQUENCE [LARGE SCALE GENOMIC DNA]</scope>
    <source>
        <strain evidence="3 4">DSM 22413</strain>
    </source>
</reference>
<accession>A0A2M8W1S7</accession>
<feature type="region of interest" description="Disordered" evidence="1">
    <location>
        <begin position="1"/>
        <end position="21"/>
    </location>
</feature>
<keyword evidence="2" id="KW-1133">Transmembrane helix</keyword>
<name>A0A2M8W1S7_9MICO</name>
<keyword evidence="4" id="KW-1185">Reference proteome</keyword>
<keyword evidence="2" id="KW-0472">Membrane</keyword>
<keyword evidence="2" id="KW-0812">Transmembrane</keyword>
<evidence type="ECO:0000256" key="2">
    <source>
        <dbReference type="SAM" id="Phobius"/>
    </source>
</evidence>
<organism evidence="3 4">
    <name type="scientific">Luteimicrobium subarcticum</name>
    <dbReference type="NCBI Taxonomy" id="620910"/>
    <lineage>
        <taxon>Bacteria</taxon>
        <taxon>Bacillati</taxon>
        <taxon>Actinomycetota</taxon>
        <taxon>Actinomycetes</taxon>
        <taxon>Micrococcales</taxon>
        <taxon>Luteimicrobium</taxon>
    </lineage>
</organism>
<comment type="caution">
    <text evidence="3">The sequence shown here is derived from an EMBL/GenBank/DDBJ whole genome shotgun (WGS) entry which is preliminary data.</text>
</comment>
<dbReference type="Proteomes" id="UP000231586">
    <property type="component" value="Unassembled WGS sequence"/>
</dbReference>
<dbReference type="OrthoDB" id="3785419at2"/>
<gene>
    <name evidence="3" type="ORF">CLV34_3115</name>
</gene>
<dbReference type="EMBL" id="PGTZ01000013">
    <property type="protein sequence ID" value="PJI84870.1"/>
    <property type="molecule type" value="Genomic_DNA"/>
</dbReference>
<protein>
    <submittedName>
        <fullName evidence="3">Uncharacterized protein</fullName>
    </submittedName>
</protein>
<evidence type="ECO:0000313" key="4">
    <source>
        <dbReference type="Proteomes" id="UP000231586"/>
    </source>
</evidence>